<gene>
    <name evidence="7" type="ORF">TeGR_g9994</name>
</gene>
<feature type="domain" description="RNA polymerase subunit H/Rpb5 C-terminal" evidence="5">
    <location>
        <begin position="122"/>
        <end position="194"/>
    </location>
</feature>
<feature type="domain" description="RNA polymerase Rpb5 N-terminal" evidence="6">
    <location>
        <begin position="3"/>
        <end position="79"/>
    </location>
</feature>
<evidence type="ECO:0000313" key="7">
    <source>
        <dbReference type="EMBL" id="GMI42618.1"/>
    </source>
</evidence>
<dbReference type="InterPro" id="IPR014381">
    <property type="entry name" value="Arch_Rpo5/euc_Rpb5"/>
</dbReference>
<organism evidence="7 8">
    <name type="scientific">Tetraparma gracilis</name>
    <dbReference type="NCBI Taxonomy" id="2962635"/>
    <lineage>
        <taxon>Eukaryota</taxon>
        <taxon>Sar</taxon>
        <taxon>Stramenopiles</taxon>
        <taxon>Ochrophyta</taxon>
        <taxon>Bolidophyceae</taxon>
        <taxon>Parmales</taxon>
        <taxon>Triparmaceae</taxon>
        <taxon>Tetraparma</taxon>
    </lineage>
</organism>
<evidence type="ECO:0000259" key="5">
    <source>
        <dbReference type="Pfam" id="PF01191"/>
    </source>
</evidence>
<keyword evidence="8" id="KW-1185">Reference proteome</keyword>
<dbReference type="PANTHER" id="PTHR10535">
    <property type="entry name" value="DNA-DIRECTED RNA POLYMERASES I, II, AND III SUBUNIT RPABC1"/>
    <property type="match status" value="1"/>
</dbReference>
<proteinExistence type="inferred from homology"/>
<accession>A0ABQ6N8N9</accession>
<evidence type="ECO:0000256" key="4">
    <source>
        <dbReference type="ARBA" id="ARBA00025765"/>
    </source>
</evidence>
<name>A0ABQ6N8N9_9STRA</name>
<dbReference type="NCBIfam" id="NF007129">
    <property type="entry name" value="PRK09570.1"/>
    <property type="match status" value="1"/>
</dbReference>
<dbReference type="HAMAP" id="MF_00025">
    <property type="entry name" value="RNApol_Rpo5_RPB5"/>
    <property type="match status" value="1"/>
</dbReference>
<dbReference type="InterPro" id="IPR000783">
    <property type="entry name" value="RNA_pol_subH/Rpb5_C"/>
</dbReference>
<dbReference type="InterPro" id="IPR036710">
    <property type="entry name" value="RNA_pol_Rpb5_N_sf"/>
</dbReference>
<dbReference type="PIRSF" id="PIRSF000747">
    <property type="entry name" value="RPB5"/>
    <property type="match status" value="1"/>
</dbReference>
<evidence type="ECO:0000256" key="3">
    <source>
        <dbReference type="ARBA" id="ARBA00023242"/>
    </source>
</evidence>
<dbReference type="SUPFAM" id="SSF55287">
    <property type="entry name" value="RPB5-like RNA polymerase subunit"/>
    <property type="match status" value="1"/>
</dbReference>
<dbReference type="Gene3D" id="3.40.1340.10">
    <property type="entry name" value="RNA polymerase, Rpb5, N-terminal domain"/>
    <property type="match status" value="1"/>
</dbReference>
<dbReference type="InterPro" id="IPR005571">
    <property type="entry name" value="RNA_pol_Rpb5_N"/>
</dbReference>
<reference evidence="7 8" key="1">
    <citation type="journal article" date="2023" name="Commun. Biol.">
        <title>Genome analysis of Parmales, the sister group of diatoms, reveals the evolutionary specialization of diatoms from phago-mixotrophs to photoautotrophs.</title>
        <authorList>
            <person name="Ban H."/>
            <person name="Sato S."/>
            <person name="Yoshikawa S."/>
            <person name="Yamada K."/>
            <person name="Nakamura Y."/>
            <person name="Ichinomiya M."/>
            <person name="Sato N."/>
            <person name="Blanc-Mathieu R."/>
            <person name="Endo H."/>
            <person name="Kuwata A."/>
            <person name="Ogata H."/>
        </authorList>
    </citation>
    <scope>NUCLEOTIDE SEQUENCE [LARGE SCALE GENOMIC DNA]</scope>
</reference>
<dbReference type="Proteomes" id="UP001165060">
    <property type="component" value="Unassembled WGS sequence"/>
</dbReference>
<evidence type="ECO:0000256" key="2">
    <source>
        <dbReference type="ARBA" id="ARBA00023163"/>
    </source>
</evidence>
<dbReference type="SUPFAM" id="SSF53036">
    <property type="entry name" value="Eukaryotic RPB5 N-terminal domain"/>
    <property type="match status" value="1"/>
</dbReference>
<comment type="subcellular location">
    <subcellularLocation>
        <location evidence="1">Nucleus</location>
    </subcellularLocation>
</comment>
<keyword evidence="3" id="KW-0539">Nucleus</keyword>
<dbReference type="PANTHER" id="PTHR10535:SF0">
    <property type="entry name" value="DNA-DIRECTED RNA POLYMERASES I, II, AND III SUBUNIT RPABC1"/>
    <property type="match status" value="1"/>
</dbReference>
<dbReference type="Pfam" id="PF01191">
    <property type="entry name" value="RNA_pol_Rpb5_C"/>
    <property type="match status" value="1"/>
</dbReference>
<evidence type="ECO:0000256" key="1">
    <source>
        <dbReference type="ARBA" id="ARBA00004123"/>
    </source>
</evidence>
<dbReference type="InterPro" id="IPR035913">
    <property type="entry name" value="RPB5-like_sf"/>
</dbReference>
<dbReference type="Gene3D" id="3.90.940.20">
    <property type="entry name" value="RPB5-like RNA polymerase subunit"/>
    <property type="match status" value="1"/>
</dbReference>
<comment type="similarity">
    <text evidence="4">Belongs to the archaeal Rpo5/eukaryotic RPB5 RNA polymerase subunit family.</text>
</comment>
<sequence length="195" mass="22268">MVVYAMLHKRGYIVPLDCLDMSLSAFVSKFGSRPSRPDLRILCSKPAHGGVGAAGRLSVYFPEEDKVGVKAVKVYTDEMRENGIRRAVLVVRQGLTPFARQAVAEMSSEFRLECFREAELRVDVTEHELVPRHVVLEPAEKRELLRRYKLKEMQLPRIQAEDPVARFYGVEKGQVMKIIRPSETAGRYVTYRVVM</sequence>
<dbReference type="Pfam" id="PF03871">
    <property type="entry name" value="RNA_pol_Rpb5_N"/>
    <property type="match status" value="1"/>
</dbReference>
<keyword evidence="2" id="KW-0804">Transcription</keyword>
<dbReference type="EMBL" id="BRYB01001079">
    <property type="protein sequence ID" value="GMI42618.1"/>
    <property type="molecule type" value="Genomic_DNA"/>
</dbReference>
<evidence type="ECO:0000259" key="6">
    <source>
        <dbReference type="Pfam" id="PF03871"/>
    </source>
</evidence>
<evidence type="ECO:0000313" key="8">
    <source>
        <dbReference type="Proteomes" id="UP001165060"/>
    </source>
</evidence>
<protein>
    <submittedName>
        <fullName evidence="7">Uncharacterized protein</fullName>
    </submittedName>
</protein>
<comment type="caution">
    <text evidence="7">The sequence shown here is derived from an EMBL/GenBank/DDBJ whole genome shotgun (WGS) entry which is preliminary data.</text>
</comment>